<keyword evidence="1" id="KW-0812">Transmembrane</keyword>
<comment type="caution">
    <text evidence="3">The sequence shown here is derived from an EMBL/GenBank/DDBJ whole genome shotgun (WGS) entry which is preliminary data.</text>
</comment>
<evidence type="ECO:0000313" key="4">
    <source>
        <dbReference type="Proteomes" id="UP000448038"/>
    </source>
</evidence>
<dbReference type="Pfam" id="PF01526">
    <property type="entry name" value="DDE_Tnp_Tn3"/>
    <property type="match status" value="1"/>
</dbReference>
<keyword evidence="1" id="KW-1133">Transmembrane helix</keyword>
<evidence type="ECO:0000256" key="1">
    <source>
        <dbReference type="SAM" id="Phobius"/>
    </source>
</evidence>
<feature type="domain" description="Tn3 transposase DDE" evidence="2">
    <location>
        <begin position="3"/>
        <end position="128"/>
    </location>
</feature>
<accession>A0A844P730</accession>
<dbReference type="GO" id="GO:0006313">
    <property type="term" value="P:DNA transposition"/>
    <property type="evidence" value="ECO:0007669"/>
    <property type="project" value="InterPro"/>
</dbReference>
<reference evidence="3 4" key="1">
    <citation type="submission" date="2019-11" db="EMBL/GenBank/DDBJ databases">
        <title>Using colonization assays and comparative genomics to discover symbiosis behaviors and factors in Vibrio fischeri.</title>
        <authorList>
            <person name="Bongrand C."/>
            <person name="Moriano-Gutierrez S."/>
            <person name="Arevalo P."/>
            <person name="Mcfall-Ngai M."/>
            <person name="Visick K."/>
            <person name="Polz M.F."/>
            <person name="Ruby E.G."/>
        </authorList>
    </citation>
    <scope>NUCLEOTIDE SEQUENCE [LARGE SCALE GENOMIC DNA]</scope>
    <source>
        <strain evidence="4">emors.4.1</strain>
    </source>
</reference>
<evidence type="ECO:0000259" key="2">
    <source>
        <dbReference type="Pfam" id="PF01526"/>
    </source>
</evidence>
<feature type="transmembrane region" description="Helical" evidence="1">
    <location>
        <begin position="121"/>
        <end position="142"/>
    </location>
</feature>
<organism evidence="3 4">
    <name type="scientific">Aliivibrio fischeri</name>
    <name type="common">Vibrio fischeri</name>
    <dbReference type="NCBI Taxonomy" id="668"/>
    <lineage>
        <taxon>Bacteria</taxon>
        <taxon>Pseudomonadati</taxon>
        <taxon>Pseudomonadota</taxon>
        <taxon>Gammaproteobacteria</taxon>
        <taxon>Vibrionales</taxon>
        <taxon>Vibrionaceae</taxon>
        <taxon>Aliivibrio</taxon>
    </lineage>
</organism>
<dbReference type="InterPro" id="IPR002513">
    <property type="entry name" value="Tn3_Tnp_DDE_dom"/>
</dbReference>
<dbReference type="GO" id="GO:0004803">
    <property type="term" value="F:transposase activity"/>
    <property type="evidence" value="ECO:0007669"/>
    <property type="project" value="InterPro"/>
</dbReference>
<protein>
    <submittedName>
        <fullName evidence="3">Tn3 family transposase</fullName>
    </submittedName>
</protein>
<dbReference type="EMBL" id="WOBN01000039">
    <property type="protein sequence ID" value="MUK51191.1"/>
    <property type="molecule type" value="Genomic_DNA"/>
</dbReference>
<proteinExistence type="predicted"/>
<gene>
    <name evidence="3" type="ORF">GNP88_18855</name>
</gene>
<name>A0A844P730_ALIFS</name>
<dbReference type="AlphaFoldDB" id="A0A844P730"/>
<sequence>MSQTSDTPYHTFNDSYEQYLRLFTLKAAYNCIGDGIKTLSVFSYYSLELGELYGAVDGQKFSVERPTIKARASKKYFWLRKGVVAYPLLCNHIPQNGYLIGAHEYEAHHVFDIWYRSTHELVICTVFTGLISLFFTGSAYVLNLDLLQHKI</sequence>
<dbReference type="Proteomes" id="UP000448038">
    <property type="component" value="Unassembled WGS sequence"/>
</dbReference>
<evidence type="ECO:0000313" key="3">
    <source>
        <dbReference type="EMBL" id="MUK51191.1"/>
    </source>
</evidence>
<keyword evidence="1" id="KW-0472">Membrane</keyword>